<dbReference type="Proteomes" id="UP000678499">
    <property type="component" value="Unassembled WGS sequence"/>
</dbReference>
<dbReference type="PANTHER" id="PTHR22968">
    <property type="entry name" value="PROTEIN KINASE C, MU"/>
    <property type="match status" value="1"/>
</dbReference>
<evidence type="ECO:0000256" key="15">
    <source>
        <dbReference type="SAM" id="MobiDB-lite"/>
    </source>
</evidence>
<feature type="domain" description="Phorbol-ester/DAG-type" evidence="17">
    <location>
        <begin position="127"/>
        <end position="177"/>
    </location>
</feature>
<dbReference type="FunFam" id="3.30.60.20:FF:000003">
    <property type="entry name" value="Protein kinase C delta"/>
    <property type="match status" value="1"/>
</dbReference>
<dbReference type="SMART" id="SM00220">
    <property type="entry name" value="S_TKc"/>
    <property type="match status" value="1"/>
</dbReference>
<dbReference type="OrthoDB" id="63267at2759"/>
<evidence type="ECO:0000256" key="14">
    <source>
        <dbReference type="ARBA" id="ARBA00047470"/>
    </source>
</evidence>
<evidence type="ECO:0000256" key="9">
    <source>
        <dbReference type="ARBA" id="ARBA00022771"/>
    </source>
</evidence>
<proteinExistence type="inferred from homology"/>
<dbReference type="EC" id="2.7.11.13" evidence="2"/>
<dbReference type="GO" id="GO:0016020">
    <property type="term" value="C:membrane"/>
    <property type="evidence" value="ECO:0007669"/>
    <property type="project" value="UniProtKB-SubCell"/>
</dbReference>
<feature type="domain" description="Phorbol-ester/DAG-type" evidence="17">
    <location>
        <begin position="55"/>
        <end position="105"/>
    </location>
</feature>
<dbReference type="FunFam" id="3.30.60.20:FF:000008">
    <property type="entry name" value="Protein kinase C theta"/>
    <property type="match status" value="1"/>
</dbReference>
<dbReference type="Gene3D" id="1.10.510.10">
    <property type="entry name" value="Transferase(Phosphotransferase) domain 1"/>
    <property type="match status" value="1"/>
</dbReference>
<dbReference type="PROSITE" id="PS50081">
    <property type="entry name" value="ZF_DAG_PE_2"/>
    <property type="match status" value="2"/>
</dbReference>
<keyword evidence="4" id="KW-0597">Phosphoprotein</keyword>
<keyword evidence="12" id="KW-0067">ATP-binding</keyword>
<dbReference type="GO" id="GO:0004697">
    <property type="term" value="F:diacylglycerol-dependent serine/threonine kinase activity"/>
    <property type="evidence" value="ECO:0007669"/>
    <property type="project" value="UniProtKB-EC"/>
</dbReference>
<evidence type="ECO:0000256" key="2">
    <source>
        <dbReference type="ARBA" id="ARBA00012429"/>
    </source>
</evidence>
<evidence type="ECO:0000256" key="7">
    <source>
        <dbReference type="ARBA" id="ARBA00022737"/>
    </source>
</evidence>
<evidence type="ECO:0000256" key="10">
    <source>
        <dbReference type="ARBA" id="ARBA00022777"/>
    </source>
</evidence>
<dbReference type="PANTHER" id="PTHR22968:SF14">
    <property type="entry name" value="PROTEIN KINASE C"/>
    <property type="match status" value="1"/>
</dbReference>
<feature type="region of interest" description="Disordered" evidence="15">
    <location>
        <begin position="198"/>
        <end position="274"/>
    </location>
</feature>
<accession>A0A7R9BUQ1</accession>
<keyword evidence="6" id="KW-0479">Metal-binding</keyword>
<keyword evidence="10" id="KW-0418">Kinase</keyword>
<dbReference type="SUPFAM" id="SSF56112">
    <property type="entry name" value="Protein kinase-like (PK-like)"/>
    <property type="match status" value="1"/>
</dbReference>
<dbReference type="InterPro" id="IPR002219">
    <property type="entry name" value="PKC_DAG/PE"/>
</dbReference>
<dbReference type="Gene3D" id="3.30.60.20">
    <property type="match status" value="2"/>
</dbReference>
<dbReference type="PRINTS" id="PR00008">
    <property type="entry name" value="DAGPEDOMAIN"/>
</dbReference>
<feature type="region of interest" description="Disordered" evidence="15">
    <location>
        <begin position="327"/>
        <end position="348"/>
    </location>
</feature>
<keyword evidence="11" id="KW-0862">Zinc</keyword>
<dbReference type="GO" id="GO:0005524">
    <property type="term" value="F:ATP binding"/>
    <property type="evidence" value="ECO:0007669"/>
    <property type="project" value="UniProtKB-KW"/>
</dbReference>
<keyword evidence="8" id="KW-0547">Nucleotide-binding</keyword>
<evidence type="ECO:0000259" key="16">
    <source>
        <dbReference type="PROSITE" id="PS50011"/>
    </source>
</evidence>
<evidence type="ECO:0000256" key="4">
    <source>
        <dbReference type="ARBA" id="ARBA00022553"/>
    </source>
</evidence>
<feature type="compositionally biased region" description="Basic and acidic residues" evidence="15">
    <location>
        <begin position="217"/>
        <end position="233"/>
    </location>
</feature>
<keyword evidence="3" id="KW-0723">Serine/threonine-protein kinase</keyword>
<dbReference type="Pfam" id="PF00069">
    <property type="entry name" value="Pkinase"/>
    <property type="match status" value="1"/>
</dbReference>
<organism evidence="18">
    <name type="scientific">Notodromas monacha</name>
    <dbReference type="NCBI Taxonomy" id="399045"/>
    <lineage>
        <taxon>Eukaryota</taxon>
        <taxon>Metazoa</taxon>
        <taxon>Ecdysozoa</taxon>
        <taxon>Arthropoda</taxon>
        <taxon>Crustacea</taxon>
        <taxon>Oligostraca</taxon>
        <taxon>Ostracoda</taxon>
        <taxon>Podocopa</taxon>
        <taxon>Podocopida</taxon>
        <taxon>Cypridocopina</taxon>
        <taxon>Cypridoidea</taxon>
        <taxon>Cyprididae</taxon>
        <taxon>Notodromas</taxon>
    </lineage>
</organism>
<name>A0A7R9BUQ1_9CRUS</name>
<comment type="similarity">
    <text evidence="1">Belongs to the protein kinase superfamily. AGC Ser/Thr protein kinase family. PKC subfamily.</text>
</comment>
<dbReference type="PROSITE" id="PS50011">
    <property type="entry name" value="PROTEIN_KINASE_DOM"/>
    <property type="match status" value="1"/>
</dbReference>
<evidence type="ECO:0000256" key="12">
    <source>
        <dbReference type="ARBA" id="ARBA00022840"/>
    </source>
</evidence>
<evidence type="ECO:0000256" key="8">
    <source>
        <dbReference type="ARBA" id="ARBA00022741"/>
    </source>
</evidence>
<evidence type="ECO:0000256" key="13">
    <source>
        <dbReference type="ARBA" id="ARBA00047272"/>
    </source>
</evidence>
<comment type="catalytic activity">
    <reaction evidence="13">
        <text>L-threonyl-[protein] + ATP = O-phospho-L-threonyl-[protein] + ADP + H(+)</text>
        <dbReference type="Rhea" id="RHEA:46608"/>
        <dbReference type="Rhea" id="RHEA-COMP:11060"/>
        <dbReference type="Rhea" id="RHEA-COMP:11605"/>
        <dbReference type="ChEBI" id="CHEBI:15378"/>
        <dbReference type="ChEBI" id="CHEBI:30013"/>
        <dbReference type="ChEBI" id="CHEBI:30616"/>
        <dbReference type="ChEBI" id="CHEBI:61977"/>
        <dbReference type="ChEBI" id="CHEBI:456216"/>
        <dbReference type="EC" id="2.7.11.13"/>
    </reaction>
</comment>
<evidence type="ECO:0000313" key="18">
    <source>
        <dbReference type="EMBL" id="CAD7281937.1"/>
    </source>
</evidence>
<sequence length="458" mass="51875">MLAANCFGHMKRVREVWLLLEEVPYLDDDDYFKAVGGITRRRGAMKQQKVHEARGHRFVAKFFRQPTFCAFCRDFLWGFGKQGYQCQQCQCAVHKKCHDKILGKCPGSGKESQSTIYLRERFKIDVPHRFKMHNYMSPTFCDHCGSMLYGLFRQGLKCEVCNVNCHKKCEKHLSNLCGVNQKLLAEAIATIKRDASGISNNRTGATQSTHTDLLPHACHERLPSTRTSSEKNKTKGKTKKNKTNGERRTLAFITPNSKPDGQQQHQQHGVSGKNRHYGIDDFVLLKRKRILEIPLINIVSSDMMNHQKVLGKGSFGKVMLAELVTKTKPAGGGGGSSSSQKQQQQQQQQQQSVGSGVFVAIKCLKKDVVLEDNDVECALVERRVLTLATRQRHPFLCQLLCTFQTPSHLFFAMEYLNGGDLMFHIQATGRFDQDRARFYGAEIICALGFLHARGIIYR</sequence>
<dbReference type="CDD" id="cd20837">
    <property type="entry name" value="C1_nPKC_theta-like_rpt2"/>
    <property type="match status" value="1"/>
</dbReference>
<dbReference type="InterPro" id="IPR011009">
    <property type="entry name" value="Kinase-like_dom_sf"/>
</dbReference>
<evidence type="ECO:0000313" key="19">
    <source>
        <dbReference type="Proteomes" id="UP000678499"/>
    </source>
</evidence>
<evidence type="ECO:0000256" key="6">
    <source>
        <dbReference type="ARBA" id="ARBA00022723"/>
    </source>
</evidence>
<gene>
    <name evidence="18" type="ORF">NMOB1V02_LOCUS9571</name>
</gene>
<dbReference type="SMART" id="SM00109">
    <property type="entry name" value="C1"/>
    <property type="match status" value="2"/>
</dbReference>
<keyword evidence="19" id="KW-1185">Reference proteome</keyword>
<dbReference type="InterPro" id="IPR000719">
    <property type="entry name" value="Prot_kinase_dom"/>
</dbReference>
<evidence type="ECO:0000256" key="11">
    <source>
        <dbReference type="ARBA" id="ARBA00022833"/>
    </source>
</evidence>
<dbReference type="AlphaFoldDB" id="A0A7R9BUQ1"/>
<keyword evidence="5" id="KW-0808">Transferase</keyword>
<evidence type="ECO:0000256" key="1">
    <source>
        <dbReference type="ARBA" id="ARBA00005490"/>
    </source>
</evidence>
<feature type="compositionally biased region" description="Low complexity" evidence="15">
    <location>
        <begin position="337"/>
        <end position="348"/>
    </location>
</feature>
<dbReference type="Pfam" id="PF00130">
    <property type="entry name" value="C1_1"/>
    <property type="match status" value="2"/>
</dbReference>
<reference evidence="18" key="1">
    <citation type="submission" date="2020-11" db="EMBL/GenBank/DDBJ databases">
        <authorList>
            <person name="Tran Van P."/>
        </authorList>
    </citation>
    <scope>NUCLEOTIDE SEQUENCE</scope>
</reference>
<keyword evidence="7" id="KW-0677">Repeat</keyword>
<dbReference type="SUPFAM" id="SSF57889">
    <property type="entry name" value="Cysteine-rich domain"/>
    <property type="match status" value="2"/>
</dbReference>
<dbReference type="EMBL" id="CAJPEX010003302">
    <property type="protein sequence ID" value="CAG0922089.1"/>
    <property type="molecule type" value="Genomic_DNA"/>
</dbReference>
<dbReference type="GO" id="GO:0005829">
    <property type="term" value="C:cytosol"/>
    <property type="evidence" value="ECO:0007669"/>
    <property type="project" value="TreeGrafter"/>
</dbReference>
<dbReference type="GO" id="GO:0008270">
    <property type="term" value="F:zinc ion binding"/>
    <property type="evidence" value="ECO:0007669"/>
    <property type="project" value="UniProtKB-KW"/>
</dbReference>
<dbReference type="PROSITE" id="PS00479">
    <property type="entry name" value="ZF_DAG_PE_1"/>
    <property type="match status" value="1"/>
</dbReference>
<evidence type="ECO:0000259" key="17">
    <source>
        <dbReference type="PROSITE" id="PS50081"/>
    </source>
</evidence>
<dbReference type="CDD" id="cd20834">
    <property type="entry name" value="C1_nPKC_theta-like_rpt1"/>
    <property type="match status" value="1"/>
</dbReference>
<dbReference type="InterPro" id="IPR046349">
    <property type="entry name" value="C1-like_sf"/>
</dbReference>
<dbReference type="GO" id="GO:0007200">
    <property type="term" value="P:phospholipase C-activating G protein-coupled receptor signaling pathway"/>
    <property type="evidence" value="ECO:0007669"/>
    <property type="project" value="TreeGrafter"/>
</dbReference>
<dbReference type="Gene3D" id="3.30.200.20">
    <property type="entry name" value="Phosphorylase Kinase, domain 1"/>
    <property type="match status" value="1"/>
</dbReference>
<protein>
    <recommendedName>
        <fullName evidence="2">protein kinase C</fullName>
        <ecNumber evidence="2">2.7.11.13</ecNumber>
    </recommendedName>
</protein>
<feature type="domain" description="Protein kinase" evidence="16">
    <location>
        <begin position="304"/>
        <end position="458"/>
    </location>
</feature>
<dbReference type="EMBL" id="OA885339">
    <property type="protein sequence ID" value="CAD7281937.1"/>
    <property type="molecule type" value="Genomic_DNA"/>
</dbReference>
<evidence type="ECO:0000256" key="3">
    <source>
        <dbReference type="ARBA" id="ARBA00022527"/>
    </source>
</evidence>
<comment type="catalytic activity">
    <reaction evidence="14">
        <text>L-seryl-[protein] + ATP = O-phospho-L-seryl-[protein] + ADP + H(+)</text>
        <dbReference type="Rhea" id="RHEA:17989"/>
        <dbReference type="Rhea" id="RHEA-COMP:9863"/>
        <dbReference type="Rhea" id="RHEA-COMP:11604"/>
        <dbReference type="ChEBI" id="CHEBI:15378"/>
        <dbReference type="ChEBI" id="CHEBI:29999"/>
        <dbReference type="ChEBI" id="CHEBI:30616"/>
        <dbReference type="ChEBI" id="CHEBI:83421"/>
        <dbReference type="ChEBI" id="CHEBI:456216"/>
        <dbReference type="EC" id="2.7.11.13"/>
    </reaction>
</comment>
<dbReference type="InterPro" id="IPR020454">
    <property type="entry name" value="DAG/PE-bd"/>
</dbReference>
<feature type="compositionally biased region" description="Polar residues" evidence="15">
    <location>
        <begin position="198"/>
        <end position="211"/>
    </location>
</feature>
<keyword evidence="9" id="KW-0863">Zinc-finger</keyword>
<dbReference type="GO" id="GO:0035556">
    <property type="term" value="P:intracellular signal transduction"/>
    <property type="evidence" value="ECO:0007669"/>
    <property type="project" value="TreeGrafter"/>
</dbReference>
<evidence type="ECO:0000256" key="5">
    <source>
        <dbReference type="ARBA" id="ARBA00022679"/>
    </source>
</evidence>